<gene>
    <name evidence="1" type="ORF">DU478_20545</name>
</gene>
<sequence>MAAALCLLATTAGAQNVINSNTTIYNSLCVGFDCANSESYGADTIRLKENNLRVHFDDTSSAGSFPNQDWRLEANSNVNGGGEYFRIVDATANRSVATFEANAPNNALVIDSGGRAGFGTANPVTELHTSNGDTPTLRLEQNTSSGFAAQTWDLAGNETSFFLRDASNGSTLPFRVRPGASSNALVVDEDDNIGIGILNATAAVHIARSTNAALDAVKIVNNGGSFISMENTDAGAGTWFFTHENNAPNRFLISHSDGGLQFAMDRDGNVVLSGDLTTTGAVCGAGCDRVFDADYPLPSISEQAAMMYSNRHLPNVGPTDEDGPFNVTQKVAGMLNELEKAHIYIAELHGDIDTLSARLEALEAQSAD</sequence>
<dbReference type="AlphaFoldDB" id="A0A369TGJ8"/>
<name>A0A369TGJ8_9RHOB</name>
<dbReference type="Proteomes" id="UP000253977">
    <property type="component" value="Unassembled WGS sequence"/>
</dbReference>
<organism evidence="1 2">
    <name type="scientific">Thalassococcus profundi</name>
    <dbReference type="NCBI Taxonomy" id="2282382"/>
    <lineage>
        <taxon>Bacteria</taxon>
        <taxon>Pseudomonadati</taxon>
        <taxon>Pseudomonadota</taxon>
        <taxon>Alphaproteobacteria</taxon>
        <taxon>Rhodobacterales</taxon>
        <taxon>Roseobacteraceae</taxon>
        <taxon>Thalassococcus</taxon>
    </lineage>
</organism>
<evidence type="ECO:0000313" key="1">
    <source>
        <dbReference type="EMBL" id="RDD64388.1"/>
    </source>
</evidence>
<dbReference type="EMBL" id="QPMK01000023">
    <property type="protein sequence ID" value="RDD64388.1"/>
    <property type="molecule type" value="Genomic_DNA"/>
</dbReference>
<evidence type="ECO:0000313" key="2">
    <source>
        <dbReference type="Proteomes" id="UP000253977"/>
    </source>
</evidence>
<proteinExistence type="predicted"/>
<accession>A0A369TGJ8</accession>
<reference evidence="1 2" key="1">
    <citation type="submission" date="2018-07" db="EMBL/GenBank/DDBJ databases">
        <title>Thalassococcus profundi sp. nov., a marine bacterium isolated from deep seawater of Okinawa Trough.</title>
        <authorList>
            <person name="Yu M."/>
        </authorList>
    </citation>
    <scope>NUCLEOTIDE SEQUENCE [LARGE SCALE GENOMIC DNA]</scope>
    <source>
        <strain evidence="1 2">WRAS1</strain>
    </source>
</reference>
<comment type="caution">
    <text evidence="1">The sequence shown here is derived from an EMBL/GenBank/DDBJ whole genome shotgun (WGS) entry which is preliminary data.</text>
</comment>
<protein>
    <submittedName>
        <fullName evidence="1">Uncharacterized protein</fullName>
    </submittedName>
</protein>
<keyword evidence="2" id="KW-1185">Reference proteome</keyword>